<proteinExistence type="predicted"/>
<sequence>MLLIVILISQAFGDQLILSQILWRHGARTPLHCNWKCKEFEKEGMLNGYLTPTGMRQHYVLGQWLRKRYIEDLKLLSSIYDESEIYIESTDVNRTIMSALSNLQGLYPIGTGPKVNPNLNHSYLLPPNKIEFEDFGNEAIPGFLQVVPVHVREKKADIYLRGYDAIACPRNEEIINNNVNSILYHEINNKSKPLIQDFAEQIGIDASLLNITDLYEYQDTFDSCQFNGYQMPNLKETTKYQMKLLQYLYFSLEHNIDFDQARLLATPFFTKVLENMDNVAKNQTKHKFRIFSAHDTTVELILNALNLTTVECLKQVYFKEEVKNKNCIYTFPGYASNIIFELYRKSAQYDQYYVQVLYNGTLMPICGNQYKCDYQEFVDIIEFQNVKNYEDECWITPKSEQQIATWLVVTISVALTLLLMFSLCIIYLLIRQRRLDLYSKGVQQFEA</sequence>
<accession>A0A8S1QQA7</accession>
<dbReference type="Proteomes" id="UP000692954">
    <property type="component" value="Unassembled WGS sequence"/>
</dbReference>
<keyword evidence="6" id="KW-1133">Transmembrane helix</keyword>
<comment type="caution">
    <text evidence="7">The sequence shown here is derived from an EMBL/GenBank/DDBJ whole genome shotgun (WGS) entry which is preliminary data.</text>
</comment>
<organism evidence="7 8">
    <name type="scientific">Paramecium sonneborni</name>
    <dbReference type="NCBI Taxonomy" id="65129"/>
    <lineage>
        <taxon>Eukaryota</taxon>
        <taxon>Sar</taxon>
        <taxon>Alveolata</taxon>
        <taxon>Ciliophora</taxon>
        <taxon>Intramacronucleata</taxon>
        <taxon>Oligohymenophorea</taxon>
        <taxon>Peniculida</taxon>
        <taxon>Parameciidae</taxon>
        <taxon>Paramecium</taxon>
    </lineage>
</organism>
<comment type="catalytic activity">
    <reaction evidence="1">
        <text>a phosphate monoester + H2O = an alcohol + phosphate</text>
        <dbReference type="Rhea" id="RHEA:15017"/>
        <dbReference type="ChEBI" id="CHEBI:15377"/>
        <dbReference type="ChEBI" id="CHEBI:30879"/>
        <dbReference type="ChEBI" id="CHEBI:43474"/>
        <dbReference type="ChEBI" id="CHEBI:67140"/>
        <dbReference type="EC" id="3.1.3.2"/>
    </reaction>
</comment>
<dbReference type="EMBL" id="CAJJDN010000111">
    <property type="protein sequence ID" value="CAD8116660.1"/>
    <property type="molecule type" value="Genomic_DNA"/>
</dbReference>
<evidence type="ECO:0000313" key="8">
    <source>
        <dbReference type="Proteomes" id="UP000692954"/>
    </source>
</evidence>
<evidence type="ECO:0000313" key="7">
    <source>
        <dbReference type="EMBL" id="CAD8116660.1"/>
    </source>
</evidence>
<gene>
    <name evidence="7" type="ORF">PSON_ATCC_30995.1.T1110157</name>
</gene>
<dbReference type="PROSITE" id="PS00778">
    <property type="entry name" value="HIS_ACID_PHOSPHAT_2"/>
    <property type="match status" value="1"/>
</dbReference>
<evidence type="ECO:0008006" key="9">
    <source>
        <dbReference type="Google" id="ProtNLM"/>
    </source>
</evidence>
<dbReference type="CDD" id="cd07061">
    <property type="entry name" value="HP_HAP_like"/>
    <property type="match status" value="1"/>
</dbReference>
<keyword evidence="5" id="KW-0325">Glycoprotein</keyword>
<evidence type="ECO:0000256" key="5">
    <source>
        <dbReference type="ARBA" id="ARBA00023180"/>
    </source>
</evidence>
<dbReference type="AlphaFoldDB" id="A0A8S1QQA7"/>
<reference evidence="7" key="1">
    <citation type="submission" date="2021-01" db="EMBL/GenBank/DDBJ databases">
        <authorList>
            <consortium name="Genoscope - CEA"/>
            <person name="William W."/>
        </authorList>
    </citation>
    <scope>NUCLEOTIDE SEQUENCE</scope>
</reference>
<evidence type="ECO:0000256" key="1">
    <source>
        <dbReference type="ARBA" id="ARBA00000032"/>
    </source>
</evidence>
<keyword evidence="4" id="KW-1015">Disulfide bond</keyword>
<dbReference type="OrthoDB" id="299201at2759"/>
<name>A0A8S1QQA7_9CILI</name>
<dbReference type="GO" id="GO:0003993">
    <property type="term" value="F:acid phosphatase activity"/>
    <property type="evidence" value="ECO:0007669"/>
    <property type="project" value="UniProtKB-EC"/>
</dbReference>
<feature type="transmembrane region" description="Helical" evidence="6">
    <location>
        <begin position="403"/>
        <end position="430"/>
    </location>
</feature>
<dbReference type="PANTHER" id="PTHR11567">
    <property type="entry name" value="ACID PHOSPHATASE-RELATED"/>
    <property type="match status" value="1"/>
</dbReference>
<keyword evidence="3" id="KW-0378">Hydrolase</keyword>
<evidence type="ECO:0000256" key="3">
    <source>
        <dbReference type="ARBA" id="ARBA00022801"/>
    </source>
</evidence>
<evidence type="ECO:0000256" key="6">
    <source>
        <dbReference type="SAM" id="Phobius"/>
    </source>
</evidence>
<keyword evidence="6" id="KW-0472">Membrane</keyword>
<keyword evidence="2" id="KW-0732">Signal</keyword>
<protein>
    <recommendedName>
        <fullName evidence="9">Acid phosphatase</fullName>
    </recommendedName>
</protein>
<evidence type="ECO:0000256" key="4">
    <source>
        <dbReference type="ARBA" id="ARBA00023157"/>
    </source>
</evidence>
<keyword evidence="6" id="KW-0812">Transmembrane</keyword>
<dbReference type="InterPro" id="IPR000560">
    <property type="entry name" value="His_Pase_clade-2"/>
</dbReference>
<dbReference type="InterPro" id="IPR033379">
    <property type="entry name" value="Acid_Pase_AS"/>
</dbReference>
<dbReference type="PANTHER" id="PTHR11567:SF211">
    <property type="entry name" value="PROSTATIC ACID PHOSPHATASE"/>
    <property type="match status" value="1"/>
</dbReference>
<keyword evidence="8" id="KW-1185">Reference proteome</keyword>
<evidence type="ECO:0000256" key="2">
    <source>
        <dbReference type="ARBA" id="ARBA00022729"/>
    </source>
</evidence>
<dbReference type="InterPro" id="IPR050645">
    <property type="entry name" value="Histidine_acid_phosphatase"/>
</dbReference>
<dbReference type="Pfam" id="PF00328">
    <property type="entry name" value="His_Phos_2"/>
    <property type="match status" value="1"/>
</dbReference>